<dbReference type="EMBL" id="JNAX01000014">
    <property type="protein sequence ID" value="KGG19975.1"/>
    <property type="molecule type" value="Genomic_DNA"/>
</dbReference>
<feature type="transmembrane region" description="Helical" evidence="2">
    <location>
        <begin position="55"/>
        <end position="75"/>
    </location>
</feature>
<feature type="region of interest" description="Disordered" evidence="1">
    <location>
        <begin position="150"/>
        <end position="179"/>
    </location>
</feature>
<dbReference type="Pfam" id="PF07864">
    <property type="entry name" value="DUF1651"/>
    <property type="match status" value="1"/>
</dbReference>
<evidence type="ECO:0000256" key="2">
    <source>
        <dbReference type="SAM" id="Phobius"/>
    </source>
</evidence>
<protein>
    <submittedName>
        <fullName evidence="3">Uncharacterized protein</fullName>
    </submittedName>
</protein>
<sequence>MGFHLAAWFMLFGLICVLWSMNVNDQIEGTKDWLLTIENDVSRQQILQKLERKKIVSWLAFAIALIVVIQGIYLIHSGYSVDFGMSGEQVGRQAARGRGRGGLILLIIQFFPYFLIGGYGLFAFFAFRVANDSETLKSINQLDEEIKSYSPEERQNYKERMLKRSEEQKQKDQEMAKQKQLERKIIAEQQAKIEEEANKWKTDESKEGWLINPRDGECKRYHRNVPPRPEYKGIIQIDTGRPRKGQPPAIRKTFYFKKDAAISHWRDFIFQEGWKPTTPKW</sequence>
<feature type="transmembrane region" description="Helical" evidence="2">
    <location>
        <begin position="6"/>
        <end position="23"/>
    </location>
</feature>
<name>A0A0A2C516_PROMR</name>
<evidence type="ECO:0000313" key="3">
    <source>
        <dbReference type="EMBL" id="KGG19975.1"/>
    </source>
</evidence>
<dbReference type="InterPro" id="IPR012447">
    <property type="entry name" value="DUF1651"/>
</dbReference>
<organism evidence="3 4">
    <name type="scientific">Prochlorococcus marinus str. PAC1</name>
    <dbReference type="NCBI Taxonomy" id="59924"/>
    <lineage>
        <taxon>Bacteria</taxon>
        <taxon>Bacillati</taxon>
        <taxon>Cyanobacteriota</taxon>
        <taxon>Cyanophyceae</taxon>
        <taxon>Synechococcales</taxon>
        <taxon>Prochlorococcaceae</taxon>
        <taxon>Prochlorococcus</taxon>
    </lineage>
</organism>
<reference evidence="4" key="1">
    <citation type="journal article" date="2014" name="Sci. Data">
        <title>Genomes of diverse isolates of the marine cyanobacterium Prochlorococcus.</title>
        <authorList>
            <person name="Biller S."/>
            <person name="Berube P."/>
            <person name="Thompson J."/>
            <person name="Kelly L."/>
            <person name="Roggensack S."/>
            <person name="Awad L."/>
            <person name="Roache-Johnson K."/>
            <person name="Ding H."/>
            <person name="Giovannoni S.J."/>
            <person name="Moore L.R."/>
            <person name="Chisholm S.W."/>
        </authorList>
    </citation>
    <scope>NUCLEOTIDE SEQUENCE [LARGE SCALE GENOMIC DNA]</scope>
    <source>
        <strain evidence="4">PAC1</strain>
    </source>
</reference>
<evidence type="ECO:0000256" key="1">
    <source>
        <dbReference type="SAM" id="MobiDB-lite"/>
    </source>
</evidence>
<dbReference type="Proteomes" id="UP000030392">
    <property type="component" value="Unassembled WGS sequence"/>
</dbReference>
<accession>A0A0A2C516</accession>
<gene>
    <name evidence="3" type="ORF">EV03_1439</name>
</gene>
<comment type="caution">
    <text evidence="3">The sequence shown here is derived from an EMBL/GenBank/DDBJ whole genome shotgun (WGS) entry which is preliminary data.</text>
</comment>
<keyword evidence="2" id="KW-0472">Membrane</keyword>
<proteinExistence type="predicted"/>
<keyword evidence="2" id="KW-1133">Transmembrane helix</keyword>
<evidence type="ECO:0000313" key="4">
    <source>
        <dbReference type="Proteomes" id="UP000030392"/>
    </source>
</evidence>
<dbReference type="RefSeq" id="WP_036906470.1">
    <property type="nucleotide sequence ID" value="NZ_CP138967.1"/>
</dbReference>
<keyword evidence="2" id="KW-0812">Transmembrane</keyword>
<feature type="transmembrane region" description="Helical" evidence="2">
    <location>
        <begin position="103"/>
        <end position="127"/>
    </location>
</feature>
<dbReference type="AlphaFoldDB" id="A0A0A2C516"/>